<dbReference type="InterPro" id="IPR004107">
    <property type="entry name" value="Integrase_SAM-like_N"/>
</dbReference>
<dbReference type="InterPro" id="IPR011010">
    <property type="entry name" value="DNA_brk_join_enz"/>
</dbReference>
<keyword evidence="2" id="KW-0229">DNA integration</keyword>
<keyword evidence="9" id="KW-1185">Reference proteome</keyword>
<dbReference type="InterPro" id="IPR013762">
    <property type="entry name" value="Integrase-like_cat_sf"/>
</dbReference>
<dbReference type="AlphaFoldDB" id="A0A7V8NM18"/>
<keyword evidence="4" id="KW-0233">DNA recombination</keyword>
<evidence type="ECO:0000256" key="5">
    <source>
        <dbReference type="PROSITE-ProRule" id="PRU01248"/>
    </source>
</evidence>
<dbReference type="Proteomes" id="UP000567293">
    <property type="component" value="Unassembled WGS sequence"/>
</dbReference>
<reference evidence="8" key="1">
    <citation type="submission" date="2020-06" db="EMBL/GenBank/DDBJ databases">
        <title>Legume-microbial interactions unlock mineral nutrients during tropical forest succession.</title>
        <authorList>
            <person name="Epihov D.Z."/>
        </authorList>
    </citation>
    <scope>NUCLEOTIDE SEQUENCE [LARGE SCALE GENOMIC DNA]</scope>
    <source>
        <strain evidence="8">Pan2503</strain>
    </source>
</reference>
<dbReference type="InterPro" id="IPR044068">
    <property type="entry name" value="CB"/>
</dbReference>
<dbReference type="Gene3D" id="1.10.443.10">
    <property type="entry name" value="Intergrase catalytic core"/>
    <property type="match status" value="1"/>
</dbReference>
<name>A0A7V8NM18_9BACT</name>
<dbReference type="InterPro" id="IPR010998">
    <property type="entry name" value="Integrase_recombinase_N"/>
</dbReference>
<dbReference type="PROSITE" id="PS51898">
    <property type="entry name" value="TYR_RECOMBINASE"/>
    <property type="match status" value="1"/>
</dbReference>
<organism evidence="8 9">
    <name type="scientific">Candidatus Acidiferrum panamense</name>
    <dbReference type="NCBI Taxonomy" id="2741543"/>
    <lineage>
        <taxon>Bacteria</taxon>
        <taxon>Pseudomonadati</taxon>
        <taxon>Acidobacteriota</taxon>
        <taxon>Terriglobia</taxon>
        <taxon>Candidatus Acidiferrales</taxon>
        <taxon>Candidatus Acidiferrum</taxon>
    </lineage>
</organism>
<comment type="similarity">
    <text evidence="1">Belongs to the 'phage' integrase family.</text>
</comment>
<dbReference type="PANTHER" id="PTHR30349:SF64">
    <property type="entry name" value="PROPHAGE INTEGRASE INTD-RELATED"/>
    <property type="match status" value="1"/>
</dbReference>
<evidence type="ECO:0000256" key="2">
    <source>
        <dbReference type="ARBA" id="ARBA00022908"/>
    </source>
</evidence>
<dbReference type="Pfam" id="PF13495">
    <property type="entry name" value="Phage_int_SAM_4"/>
    <property type="match status" value="1"/>
</dbReference>
<sequence>MTDKAISPLRRRLIEDMTIRRLSPKTHYQYIRHVKKFADFLGRSADKATAEDVHRYQLWLASIGTSVGTANVSATALRFFFKITLKRHDLAEELISTREPRRLPVVLSPEEVGRLLAAATNTKHRAILSLAYATGLRASEVGSRKLTDIDRDRMLIRVEQGKGKKDRYVILSPILLAILHEWWRVARKKGWMSPGQPWLFPGYRGQHTSARQLHRIVRLAAGRAGITKRVGVHTLRHCFATHLLEQKTDIRIIQVLLGHKKLDTTALYTRVAISTIGQVTSPLDFLRKMPG</sequence>
<evidence type="ECO:0000256" key="4">
    <source>
        <dbReference type="ARBA" id="ARBA00023172"/>
    </source>
</evidence>
<evidence type="ECO:0000313" key="9">
    <source>
        <dbReference type="Proteomes" id="UP000567293"/>
    </source>
</evidence>
<dbReference type="GO" id="GO:0006310">
    <property type="term" value="P:DNA recombination"/>
    <property type="evidence" value="ECO:0007669"/>
    <property type="project" value="UniProtKB-KW"/>
</dbReference>
<evidence type="ECO:0000259" key="7">
    <source>
        <dbReference type="PROSITE" id="PS51900"/>
    </source>
</evidence>
<dbReference type="GO" id="GO:0015074">
    <property type="term" value="P:DNA integration"/>
    <property type="evidence" value="ECO:0007669"/>
    <property type="project" value="UniProtKB-KW"/>
</dbReference>
<dbReference type="Gene3D" id="1.10.150.130">
    <property type="match status" value="1"/>
</dbReference>
<dbReference type="PROSITE" id="PS51900">
    <property type="entry name" value="CB"/>
    <property type="match status" value="1"/>
</dbReference>
<protein>
    <submittedName>
        <fullName evidence="8">Tyrosine-type recombinase/integrase</fullName>
    </submittedName>
</protein>
<dbReference type="PANTHER" id="PTHR30349">
    <property type="entry name" value="PHAGE INTEGRASE-RELATED"/>
    <property type="match status" value="1"/>
</dbReference>
<accession>A0A7V8NM18</accession>
<dbReference type="InterPro" id="IPR050090">
    <property type="entry name" value="Tyrosine_recombinase_XerCD"/>
</dbReference>
<dbReference type="Pfam" id="PF00589">
    <property type="entry name" value="Phage_integrase"/>
    <property type="match status" value="1"/>
</dbReference>
<comment type="caution">
    <text evidence="8">The sequence shown here is derived from an EMBL/GenBank/DDBJ whole genome shotgun (WGS) entry which is preliminary data.</text>
</comment>
<evidence type="ECO:0000256" key="1">
    <source>
        <dbReference type="ARBA" id="ARBA00008857"/>
    </source>
</evidence>
<feature type="domain" description="Core-binding (CB)" evidence="7">
    <location>
        <begin position="4"/>
        <end position="85"/>
    </location>
</feature>
<dbReference type="GO" id="GO:0003677">
    <property type="term" value="F:DNA binding"/>
    <property type="evidence" value="ECO:0007669"/>
    <property type="project" value="UniProtKB-UniRule"/>
</dbReference>
<keyword evidence="3 5" id="KW-0238">DNA-binding</keyword>
<proteinExistence type="inferred from homology"/>
<dbReference type="EMBL" id="JACDQQ010000229">
    <property type="protein sequence ID" value="MBA0083793.1"/>
    <property type="molecule type" value="Genomic_DNA"/>
</dbReference>
<gene>
    <name evidence="8" type="ORF">HRJ53_02245</name>
</gene>
<dbReference type="SUPFAM" id="SSF56349">
    <property type="entry name" value="DNA breaking-rejoining enzymes"/>
    <property type="match status" value="1"/>
</dbReference>
<feature type="domain" description="Tyr recombinase" evidence="6">
    <location>
        <begin position="102"/>
        <end position="281"/>
    </location>
</feature>
<evidence type="ECO:0000259" key="6">
    <source>
        <dbReference type="PROSITE" id="PS51898"/>
    </source>
</evidence>
<evidence type="ECO:0000313" key="8">
    <source>
        <dbReference type="EMBL" id="MBA0083793.1"/>
    </source>
</evidence>
<evidence type="ECO:0000256" key="3">
    <source>
        <dbReference type="ARBA" id="ARBA00023125"/>
    </source>
</evidence>
<dbReference type="InterPro" id="IPR002104">
    <property type="entry name" value="Integrase_catalytic"/>
</dbReference>